<keyword evidence="2" id="KW-0282">Flagellum</keyword>
<dbReference type="OrthoDB" id="7760980at2759"/>
<feature type="coiled-coil region" evidence="5">
    <location>
        <begin position="306"/>
        <end position="333"/>
    </location>
</feature>
<dbReference type="EMBL" id="AUWU02000003">
    <property type="protein sequence ID" value="KAH0575341.1"/>
    <property type="molecule type" value="Genomic_DNA"/>
</dbReference>
<proteinExistence type="predicted"/>
<evidence type="ECO:0000313" key="6">
    <source>
        <dbReference type="EMBL" id="EST47983.1"/>
    </source>
</evidence>
<organism evidence="6">
    <name type="scientific">Spironucleus salmonicida</name>
    <dbReference type="NCBI Taxonomy" id="348837"/>
    <lineage>
        <taxon>Eukaryota</taxon>
        <taxon>Metamonada</taxon>
        <taxon>Diplomonadida</taxon>
        <taxon>Hexamitidae</taxon>
        <taxon>Hexamitinae</taxon>
        <taxon>Spironucleus</taxon>
    </lineage>
</organism>
<dbReference type="GO" id="GO:0060285">
    <property type="term" value="P:cilium-dependent cell motility"/>
    <property type="evidence" value="ECO:0007669"/>
    <property type="project" value="TreeGrafter"/>
</dbReference>
<dbReference type="InterPro" id="IPR039750">
    <property type="entry name" value="DRC1/DRC2"/>
</dbReference>
<reference evidence="7" key="2">
    <citation type="submission" date="2020-12" db="EMBL/GenBank/DDBJ databases">
        <title>New Spironucleus salmonicida genome in near-complete chromosomes.</title>
        <authorList>
            <person name="Xu F."/>
            <person name="Kurt Z."/>
            <person name="Jimenez-Gonzalez A."/>
            <person name="Astvaldsson A."/>
            <person name="Andersson J.O."/>
            <person name="Svard S.G."/>
        </authorList>
    </citation>
    <scope>NUCLEOTIDE SEQUENCE</scope>
    <source>
        <strain evidence="7">ATCC 50377</strain>
    </source>
</reference>
<feature type="coiled-coil region" evidence="5">
    <location>
        <begin position="417"/>
        <end position="444"/>
    </location>
</feature>
<protein>
    <submittedName>
        <fullName evidence="6">Uncharacterized protein</fullName>
    </submittedName>
</protein>
<dbReference type="GO" id="GO:0005858">
    <property type="term" value="C:axonemal dynein complex"/>
    <property type="evidence" value="ECO:0007669"/>
    <property type="project" value="InterPro"/>
</dbReference>
<reference evidence="6 7" key="1">
    <citation type="journal article" date="2014" name="PLoS Genet.">
        <title>The Genome of Spironucleus salmonicida Highlights a Fish Pathogen Adapted to Fluctuating Environments.</title>
        <authorList>
            <person name="Xu F."/>
            <person name="Jerlstrom-Hultqvist J."/>
            <person name="Einarsson E."/>
            <person name="Astvaldsson A."/>
            <person name="Svard S.G."/>
            <person name="Andersson J.O."/>
        </authorList>
    </citation>
    <scope>NUCLEOTIDE SEQUENCE</scope>
    <source>
        <strain evidence="7">ATCC 50377</strain>
    </source>
</reference>
<evidence type="ECO:0000313" key="8">
    <source>
        <dbReference type="Proteomes" id="UP000018208"/>
    </source>
</evidence>
<keyword evidence="4" id="KW-0966">Cell projection</keyword>
<evidence type="ECO:0000256" key="5">
    <source>
        <dbReference type="SAM" id="Coils"/>
    </source>
</evidence>
<evidence type="ECO:0000313" key="7">
    <source>
        <dbReference type="EMBL" id="KAH0575341.1"/>
    </source>
</evidence>
<dbReference type="GO" id="GO:0070286">
    <property type="term" value="P:axonemal dynein complex assembly"/>
    <property type="evidence" value="ECO:0007669"/>
    <property type="project" value="InterPro"/>
</dbReference>
<dbReference type="EMBL" id="KI546014">
    <property type="protein sequence ID" value="EST47983.1"/>
    <property type="molecule type" value="Genomic_DNA"/>
</dbReference>
<dbReference type="GO" id="GO:0003352">
    <property type="term" value="P:regulation of cilium movement"/>
    <property type="evidence" value="ECO:0007669"/>
    <property type="project" value="TreeGrafter"/>
</dbReference>
<dbReference type="AlphaFoldDB" id="V6LUP8"/>
<evidence type="ECO:0000256" key="3">
    <source>
        <dbReference type="ARBA" id="ARBA00023069"/>
    </source>
</evidence>
<dbReference type="PANTHER" id="PTHR21625">
    <property type="entry name" value="NYD-SP28 PROTEIN"/>
    <property type="match status" value="1"/>
</dbReference>
<dbReference type="PANTHER" id="PTHR21625:SF0">
    <property type="entry name" value="DYNEIN REGULATORY COMPLEX SUBUNIT 2"/>
    <property type="match status" value="1"/>
</dbReference>
<evidence type="ECO:0000256" key="4">
    <source>
        <dbReference type="ARBA" id="ARBA00023273"/>
    </source>
</evidence>
<keyword evidence="3" id="KW-0969">Cilium</keyword>
<keyword evidence="5" id="KW-0175">Coiled coil</keyword>
<evidence type="ECO:0000256" key="1">
    <source>
        <dbReference type="ARBA" id="ARBA00004611"/>
    </source>
</evidence>
<name>V6LUP8_9EUKA</name>
<accession>V6LUP8</accession>
<sequence length="452" mass="52844">MSAQPDLKRQLAQERVATQLATHRNALQTLAASDASAAQLNRSRVQQLFKQQIQQQKRPQMLKFLEEISNDFQRAFDRKDALLSLTNRYTELAENQRKKAISAHQQTLNELNFTLNDRMTTFTNDAENDISRLDQQFQTELSALKNVYDIRKTALGQMQFATEEVQSQLLSNLRSNYAARLLEAKNYNQEQCNICKLNLEEQNTELERHLLESHENYKLQTETKQHQFKILLLKDQQSSHAIERQKARIERLSKLLIHWRAKIQSTSEEFKGKNLLLLQEKEECYKEFSELKGKLNRYRNGEQERMKTLVSAAHEAEDKIQALKEQADRIIRLSELCGRLETEAERVNEVERLDVEQRREIEREAAEMHSRQETLRSAVKPGEIDPNQQIEAEVEIIDAVKELNHVHKKLSNATIDRLALQKEQSLLERENRELREALQRYLSLGTMAQNAM</sequence>
<dbReference type="Proteomes" id="UP000018208">
    <property type="component" value="Unassembled WGS sequence"/>
</dbReference>
<comment type="subcellular location">
    <subcellularLocation>
        <location evidence="1">Cytoplasm</location>
        <location evidence="1">Cytoskeleton</location>
        <location evidence="1">Flagellum axoneme</location>
    </subcellularLocation>
</comment>
<dbReference type="VEuPathDB" id="GiardiaDB:SS50377_22971"/>
<keyword evidence="8" id="KW-1185">Reference proteome</keyword>
<evidence type="ECO:0000256" key="2">
    <source>
        <dbReference type="ARBA" id="ARBA00022846"/>
    </source>
</evidence>
<gene>
    <name evidence="6" type="ORF">SS50377_11897</name>
    <name evidence="7" type="ORF">SS50377_22971</name>
</gene>